<evidence type="ECO:0000313" key="2">
    <source>
        <dbReference type="Proteomes" id="UP000310200"/>
    </source>
</evidence>
<accession>A0A4S2KZJ6</accession>
<protein>
    <submittedName>
        <fullName evidence="1">Uncharacterized protein</fullName>
    </submittedName>
</protein>
<gene>
    <name evidence="1" type="ORF">DBV15_09342</name>
</gene>
<evidence type="ECO:0000313" key="1">
    <source>
        <dbReference type="EMBL" id="TGZ55812.1"/>
    </source>
</evidence>
<keyword evidence="2" id="KW-1185">Reference proteome</keyword>
<dbReference type="InterPro" id="IPR028082">
    <property type="entry name" value="Peripla_BP_I"/>
</dbReference>
<dbReference type="AlphaFoldDB" id="A0A4S2KZJ6"/>
<dbReference type="Proteomes" id="UP000310200">
    <property type="component" value="Unassembled WGS sequence"/>
</dbReference>
<dbReference type="EMBL" id="QBLH01000406">
    <property type="protein sequence ID" value="TGZ55812.1"/>
    <property type="molecule type" value="Genomic_DNA"/>
</dbReference>
<sequence>MIKCTTGKILILYPNCVTLLCIPGSISNIDGAEYHCNKTAVRKVISGVVGAASSVTSIQVANLLRLFKIPQVSKP</sequence>
<dbReference type="Gene3D" id="3.40.50.2300">
    <property type="match status" value="1"/>
</dbReference>
<comment type="caution">
    <text evidence="1">The sequence shown here is derived from an EMBL/GenBank/DDBJ whole genome shotgun (WGS) entry which is preliminary data.</text>
</comment>
<dbReference type="SUPFAM" id="SSF53822">
    <property type="entry name" value="Periplasmic binding protein-like I"/>
    <property type="match status" value="1"/>
</dbReference>
<proteinExistence type="predicted"/>
<name>A0A4S2KZJ6_9HYME</name>
<organism evidence="1 2">
    <name type="scientific">Temnothorax longispinosus</name>
    <dbReference type="NCBI Taxonomy" id="300112"/>
    <lineage>
        <taxon>Eukaryota</taxon>
        <taxon>Metazoa</taxon>
        <taxon>Ecdysozoa</taxon>
        <taxon>Arthropoda</taxon>
        <taxon>Hexapoda</taxon>
        <taxon>Insecta</taxon>
        <taxon>Pterygota</taxon>
        <taxon>Neoptera</taxon>
        <taxon>Endopterygota</taxon>
        <taxon>Hymenoptera</taxon>
        <taxon>Apocrita</taxon>
        <taxon>Aculeata</taxon>
        <taxon>Formicoidea</taxon>
        <taxon>Formicidae</taxon>
        <taxon>Myrmicinae</taxon>
        <taxon>Temnothorax</taxon>
    </lineage>
</organism>
<reference evidence="1 2" key="1">
    <citation type="journal article" date="2019" name="Philos. Trans. R. Soc. Lond., B, Biol. Sci.">
        <title>Ant behaviour and brain gene expression of defending hosts depend on the ecological success of the intruding social parasite.</title>
        <authorList>
            <person name="Kaur R."/>
            <person name="Stoldt M."/>
            <person name="Jongepier E."/>
            <person name="Feldmeyer B."/>
            <person name="Menzel F."/>
            <person name="Bornberg-Bauer E."/>
            <person name="Foitzik S."/>
        </authorList>
    </citation>
    <scope>NUCLEOTIDE SEQUENCE [LARGE SCALE GENOMIC DNA]</scope>
    <source>
        <tissue evidence="1">Whole body</tissue>
    </source>
</reference>
<dbReference type="STRING" id="300112.A0A4S2KZJ6"/>